<dbReference type="Proteomes" id="UP000308133">
    <property type="component" value="Unassembled WGS sequence"/>
</dbReference>
<dbReference type="Gene3D" id="3.90.1300.10">
    <property type="entry name" value="Amidase signature (AS) domain"/>
    <property type="match status" value="1"/>
</dbReference>
<dbReference type="PANTHER" id="PTHR46310:SF7">
    <property type="entry name" value="AMIDASE 1"/>
    <property type="match status" value="1"/>
</dbReference>
<reference evidence="2 3" key="1">
    <citation type="submission" date="2018-02" db="EMBL/GenBank/DDBJ databases">
        <title>Draft genome sequences of Elsinoe sp., causing black scab on jojoba.</title>
        <authorList>
            <person name="Stodart B."/>
            <person name="Jeffress S."/>
            <person name="Ash G."/>
            <person name="Arun Chinnappa K."/>
        </authorList>
    </citation>
    <scope>NUCLEOTIDE SEQUENCE [LARGE SCALE GENOMIC DNA]</scope>
    <source>
        <strain evidence="2 3">Hillstone_2</strain>
    </source>
</reference>
<feature type="domain" description="Amidase" evidence="1">
    <location>
        <begin position="130"/>
        <end position="297"/>
    </location>
</feature>
<dbReference type="AlphaFoldDB" id="A0A4U7BCN6"/>
<accession>A0A4U7BCN6</accession>
<dbReference type="PANTHER" id="PTHR46310">
    <property type="entry name" value="AMIDASE 1"/>
    <property type="match status" value="1"/>
</dbReference>
<evidence type="ECO:0000313" key="2">
    <source>
        <dbReference type="EMBL" id="TKX25687.1"/>
    </source>
</evidence>
<organism evidence="2 3">
    <name type="scientific">Elsinoe australis</name>
    <dbReference type="NCBI Taxonomy" id="40998"/>
    <lineage>
        <taxon>Eukaryota</taxon>
        <taxon>Fungi</taxon>
        <taxon>Dikarya</taxon>
        <taxon>Ascomycota</taxon>
        <taxon>Pezizomycotina</taxon>
        <taxon>Dothideomycetes</taxon>
        <taxon>Dothideomycetidae</taxon>
        <taxon>Myriangiales</taxon>
        <taxon>Elsinoaceae</taxon>
        <taxon>Elsinoe</taxon>
    </lineage>
</organism>
<comment type="caution">
    <text evidence="2">The sequence shown here is derived from an EMBL/GenBank/DDBJ whole genome shotgun (WGS) entry which is preliminary data.</text>
</comment>
<dbReference type="Pfam" id="PF01425">
    <property type="entry name" value="Amidase"/>
    <property type="match status" value="1"/>
</dbReference>
<name>A0A4U7BCN6_9PEZI</name>
<proteinExistence type="predicted"/>
<dbReference type="SUPFAM" id="SSF75304">
    <property type="entry name" value="Amidase signature (AS) enzymes"/>
    <property type="match status" value="1"/>
</dbReference>
<dbReference type="EMBL" id="PTQR01000028">
    <property type="protein sequence ID" value="TKX25687.1"/>
    <property type="molecule type" value="Genomic_DNA"/>
</dbReference>
<protein>
    <submittedName>
        <fullName evidence="2">Amidase-like protein 4</fullName>
    </submittedName>
</protein>
<sequence>MDDVMDRTVRRVQIGGTLYHLLKNGTNFIEDEERSEDKDYIPTFVYSVTAHEHITYNGLQSFFETYIKNDDVTSPCFLRNFYFLIYDMLEIALDANIIAFLEAQGVMEAVTSDGTPSMIVPSRCYFTPSANKPLNGCRIVVKDMFDIKNVKTSLCNRAWLELYSPKISTASCIQKLIDAGAIIVGKTKLNAMLIREETMECVDFLAPFNPRADGYQTSSGSSSGSCAALAGYEWLDMAIGSDTNGSCRKPAHWNGVFAMRPTHGVLETDGVVSFCPMFDVPAFFARDLSRFEPFAELWYGANLPVEEKVAKTQHSNTILVLSEYFPTSSPAQSAVIEKFIIMLEQALKTERTSISLRTEWKRNLPDGVAETDPGIYLEEAGTLPYYRESYERLEHFRTDYRKTFHKDPFVHKALRWRWDIARTVTDDQRDDLLHRLAVYQNWLLEHVLQSSSSPGSVFVVLPIEDGKPSYRDTSPPPFELISGFHPLYMSTITGAPEIVLPGKYIIYDMELLLILKTVGEVCYHSGITQREEPLPVSVSLLSSPGSDLTLIQAAMQAFKQGGKSTILATGRSIYKHGDTH</sequence>
<evidence type="ECO:0000313" key="3">
    <source>
        <dbReference type="Proteomes" id="UP000308133"/>
    </source>
</evidence>
<evidence type="ECO:0000259" key="1">
    <source>
        <dbReference type="Pfam" id="PF01425"/>
    </source>
</evidence>
<dbReference type="InterPro" id="IPR023631">
    <property type="entry name" value="Amidase_dom"/>
</dbReference>
<gene>
    <name evidence="2" type="ORF">C1H76_2337</name>
</gene>
<dbReference type="InterPro" id="IPR036928">
    <property type="entry name" value="AS_sf"/>
</dbReference>